<name>A0A0G1HP80_9BACT</name>
<organism evidence="1 2">
    <name type="scientific">Candidatus Collierbacteria bacterium GW2011_GWC2_44_18</name>
    <dbReference type="NCBI Taxonomy" id="1618392"/>
    <lineage>
        <taxon>Bacteria</taxon>
        <taxon>Candidatus Collieribacteriota</taxon>
    </lineage>
</organism>
<dbReference type="Proteomes" id="UP000034172">
    <property type="component" value="Unassembled WGS sequence"/>
</dbReference>
<proteinExistence type="predicted"/>
<gene>
    <name evidence="1" type="ORF">UW41_C0028G0003</name>
</gene>
<sequence>MFGPPDNSWYYEIVSYIDSVILNLTGEKREGTVGLPYQPSEDTRKAVSSHFAAQFVEVTFERVPDFGYNAKVIKRIV</sequence>
<reference evidence="1 2" key="1">
    <citation type="journal article" date="2015" name="Nature">
        <title>rRNA introns, odd ribosomes, and small enigmatic genomes across a large radiation of phyla.</title>
        <authorList>
            <person name="Brown C.T."/>
            <person name="Hug L.A."/>
            <person name="Thomas B.C."/>
            <person name="Sharon I."/>
            <person name="Castelle C.J."/>
            <person name="Singh A."/>
            <person name="Wilkins M.J."/>
            <person name="Williams K.H."/>
            <person name="Banfield J.F."/>
        </authorList>
    </citation>
    <scope>NUCLEOTIDE SEQUENCE [LARGE SCALE GENOMIC DNA]</scope>
</reference>
<comment type="caution">
    <text evidence="1">The sequence shown here is derived from an EMBL/GenBank/DDBJ whole genome shotgun (WGS) entry which is preliminary data.</text>
</comment>
<dbReference type="EMBL" id="LCIE01000028">
    <property type="protein sequence ID" value="KKT48463.1"/>
    <property type="molecule type" value="Genomic_DNA"/>
</dbReference>
<evidence type="ECO:0000313" key="2">
    <source>
        <dbReference type="Proteomes" id="UP000034172"/>
    </source>
</evidence>
<accession>A0A0G1HP80</accession>
<dbReference type="STRING" id="1618392.UW41_C0028G0003"/>
<dbReference type="AlphaFoldDB" id="A0A0G1HP80"/>
<protein>
    <submittedName>
        <fullName evidence="1">Uncharacterized protein</fullName>
    </submittedName>
</protein>
<evidence type="ECO:0000313" key="1">
    <source>
        <dbReference type="EMBL" id="KKT48463.1"/>
    </source>
</evidence>